<dbReference type="PROSITE" id="PS50928">
    <property type="entry name" value="ABC_TM1"/>
    <property type="match status" value="1"/>
</dbReference>
<keyword evidence="5 7" id="KW-1133">Transmembrane helix</keyword>
<dbReference type="PANTHER" id="PTHR43744">
    <property type="entry name" value="ABC TRANSPORTER PERMEASE PROTEIN MG189-RELATED-RELATED"/>
    <property type="match status" value="1"/>
</dbReference>
<feature type="transmembrane region" description="Helical" evidence="7">
    <location>
        <begin position="276"/>
        <end position="297"/>
    </location>
</feature>
<accession>A0A495JDG4</accession>
<gene>
    <name evidence="10" type="ORF">BDK92_1047</name>
</gene>
<feature type="transmembrane region" description="Helical" evidence="7">
    <location>
        <begin position="38"/>
        <end position="65"/>
    </location>
</feature>
<comment type="subcellular location">
    <subcellularLocation>
        <location evidence="1 7">Cell membrane</location>
        <topology evidence="1 7">Multi-pass membrane protein</topology>
    </subcellularLocation>
</comment>
<evidence type="ECO:0000256" key="5">
    <source>
        <dbReference type="ARBA" id="ARBA00022989"/>
    </source>
</evidence>
<feature type="region of interest" description="Disordered" evidence="8">
    <location>
        <begin position="1"/>
        <end position="31"/>
    </location>
</feature>
<proteinExistence type="inferred from homology"/>
<feature type="domain" description="ABC transmembrane type-1" evidence="9">
    <location>
        <begin position="103"/>
        <end position="297"/>
    </location>
</feature>
<keyword evidence="6 7" id="KW-0472">Membrane</keyword>
<organism evidence="10 11">
    <name type="scientific">Micromonospora pisi</name>
    <dbReference type="NCBI Taxonomy" id="589240"/>
    <lineage>
        <taxon>Bacteria</taxon>
        <taxon>Bacillati</taxon>
        <taxon>Actinomycetota</taxon>
        <taxon>Actinomycetes</taxon>
        <taxon>Micromonosporales</taxon>
        <taxon>Micromonosporaceae</taxon>
        <taxon>Micromonospora</taxon>
    </lineage>
</organism>
<feature type="transmembrane region" description="Helical" evidence="7">
    <location>
        <begin position="174"/>
        <end position="194"/>
    </location>
</feature>
<feature type="transmembrane region" description="Helical" evidence="7">
    <location>
        <begin position="215"/>
        <end position="237"/>
    </location>
</feature>
<name>A0A495JDG4_9ACTN</name>
<dbReference type="OrthoDB" id="61122at2"/>
<dbReference type="Proteomes" id="UP000277671">
    <property type="component" value="Unassembled WGS sequence"/>
</dbReference>
<dbReference type="Pfam" id="PF00528">
    <property type="entry name" value="BPD_transp_1"/>
    <property type="match status" value="1"/>
</dbReference>
<evidence type="ECO:0000256" key="6">
    <source>
        <dbReference type="ARBA" id="ARBA00023136"/>
    </source>
</evidence>
<evidence type="ECO:0000259" key="9">
    <source>
        <dbReference type="PROSITE" id="PS50928"/>
    </source>
</evidence>
<evidence type="ECO:0000256" key="7">
    <source>
        <dbReference type="RuleBase" id="RU363032"/>
    </source>
</evidence>
<dbReference type="GO" id="GO:0005886">
    <property type="term" value="C:plasma membrane"/>
    <property type="evidence" value="ECO:0007669"/>
    <property type="project" value="UniProtKB-SubCell"/>
</dbReference>
<comment type="similarity">
    <text evidence="7">Belongs to the binding-protein-dependent transport system permease family.</text>
</comment>
<evidence type="ECO:0000256" key="8">
    <source>
        <dbReference type="SAM" id="MobiDB-lite"/>
    </source>
</evidence>
<dbReference type="CDD" id="cd06261">
    <property type="entry name" value="TM_PBP2"/>
    <property type="match status" value="1"/>
</dbReference>
<feature type="compositionally biased region" description="Polar residues" evidence="8">
    <location>
        <begin position="1"/>
        <end position="10"/>
    </location>
</feature>
<evidence type="ECO:0000313" key="11">
    <source>
        <dbReference type="Proteomes" id="UP000277671"/>
    </source>
</evidence>
<evidence type="ECO:0000256" key="1">
    <source>
        <dbReference type="ARBA" id="ARBA00004651"/>
    </source>
</evidence>
<keyword evidence="3" id="KW-1003">Cell membrane</keyword>
<keyword evidence="2 7" id="KW-0813">Transport</keyword>
<dbReference type="InterPro" id="IPR035906">
    <property type="entry name" value="MetI-like_sf"/>
</dbReference>
<feature type="transmembrane region" description="Helical" evidence="7">
    <location>
        <begin position="102"/>
        <end position="128"/>
    </location>
</feature>
<dbReference type="GO" id="GO:0055085">
    <property type="term" value="P:transmembrane transport"/>
    <property type="evidence" value="ECO:0007669"/>
    <property type="project" value="InterPro"/>
</dbReference>
<evidence type="ECO:0000256" key="2">
    <source>
        <dbReference type="ARBA" id="ARBA00022448"/>
    </source>
</evidence>
<dbReference type="AlphaFoldDB" id="A0A495JDG4"/>
<dbReference type="PANTHER" id="PTHR43744:SF12">
    <property type="entry name" value="ABC TRANSPORTER PERMEASE PROTEIN MG189-RELATED"/>
    <property type="match status" value="1"/>
</dbReference>
<reference evidence="10 11" key="1">
    <citation type="submission" date="2018-10" db="EMBL/GenBank/DDBJ databases">
        <title>Sequencing the genomes of 1000 actinobacteria strains.</title>
        <authorList>
            <person name="Klenk H.-P."/>
        </authorList>
    </citation>
    <scope>NUCLEOTIDE SEQUENCE [LARGE SCALE GENOMIC DNA]</scope>
    <source>
        <strain evidence="10 11">DSM 45175</strain>
    </source>
</reference>
<keyword evidence="11" id="KW-1185">Reference proteome</keyword>
<evidence type="ECO:0000256" key="4">
    <source>
        <dbReference type="ARBA" id="ARBA00022692"/>
    </source>
</evidence>
<dbReference type="SUPFAM" id="SSF161098">
    <property type="entry name" value="MetI-like"/>
    <property type="match status" value="1"/>
</dbReference>
<keyword evidence="4 7" id="KW-0812">Transmembrane</keyword>
<protein>
    <submittedName>
        <fullName evidence="10">Carbohydrate ABC transporter membrane protein 2 (CUT1 family)</fullName>
    </submittedName>
</protein>
<evidence type="ECO:0000256" key="3">
    <source>
        <dbReference type="ARBA" id="ARBA00022475"/>
    </source>
</evidence>
<evidence type="ECO:0000313" key="10">
    <source>
        <dbReference type="EMBL" id="RKR86781.1"/>
    </source>
</evidence>
<dbReference type="RefSeq" id="WP_121155073.1">
    <property type="nucleotide sequence ID" value="NZ_RBKT01000001.1"/>
</dbReference>
<dbReference type="Gene3D" id="1.10.3720.10">
    <property type="entry name" value="MetI-like"/>
    <property type="match status" value="1"/>
</dbReference>
<feature type="transmembrane region" description="Helical" evidence="7">
    <location>
        <begin position="140"/>
        <end position="162"/>
    </location>
</feature>
<dbReference type="EMBL" id="RBKT01000001">
    <property type="protein sequence ID" value="RKR86781.1"/>
    <property type="molecule type" value="Genomic_DNA"/>
</dbReference>
<dbReference type="InterPro" id="IPR000515">
    <property type="entry name" value="MetI-like"/>
</dbReference>
<comment type="caution">
    <text evidence="10">The sequence shown here is derived from an EMBL/GenBank/DDBJ whole genome shotgun (WGS) entry which is preliminary data.</text>
</comment>
<sequence length="311" mass="34633">MGTQLTTTRTDQPDGPNPRPLPPVEQARRGRRTGRGEVSLLGGMGHLALFFWAVIVVVPIIWVFLASFKNTTEIFSSPWTLPAELRWENWGRAWTTARVGRYFLNSVIVVGCSTFLTMLLGSMAAYVLARYKFWGNRFIYYLFVSGLAFPVFLALVPLFFVVRNLGLLNTHTGLVLVYTAYSLPFTVFFLVAFFRTLPLSVAEAAMIDGASHTRLFFQVMLPMAKPGMISVTIFNIIGQWAQYQLPLVLLSNAKDKWVLTQGIADISVNAGYEADWSGLFAALTIAILPMIIVYAIFQRQIQNGLTAGTGK</sequence>